<evidence type="ECO:0000313" key="3">
    <source>
        <dbReference type="EMBL" id="OME93037.1"/>
    </source>
</evidence>
<reference evidence="3 4" key="1">
    <citation type="submission" date="2016-11" db="EMBL/GenBank/DDBJ databases">
        <title>Paenibacillus species isolates.</title>
        <authorList>
            <person name="Beno S.M."/>
        </authorList>
    </citation>
    <scope>NUCLEOTIDE SEQUENCE [LARGE SCALE GENOMIC DNA]</scope>
    <source>
        <strain evidence="3 4">FSL F4-0100</strain>
    </source>
</reference>
<name>A0A1R1B2M8_PAELA</name>
<dbReference type="Pfam" id="PF22882">
    <property type="entry name" value="GT-D-like"/>
    <property type="match status" value="1"/>
</dbReference>
<dbReference type="EMBL" id="MRTF01000004">
    <property type="protein sequence ID" value="OME93037.1"/>
    <property type="molecule type" value="Genomic_DNA"/>
</dbReference>
<proteinExistence type="predicted"/>
<evidence type="ECO:0000313" key="4">
    <source>
        <dbReference type="Proteomes" id="UP000187074"/>
    </source>
</evidence>
<dbReference type="NCBIfam" id="NF040628">
    <property type="entry name" value="GT-D_rel"/>
    <property type="match status" value="1"/>
</dbReference>
<evidence type="ECO:0000259" key="2">
    <source>
        <dbReference type="Pfam" id="PF22882"/>
    </source>
</evidence>
<dbReference type="AlphaFoldDB" id="A0A1R1B2M8"/>
<organism evidence="3 4">
    <name type="scientific">Paenibacillus lautus</name>
    <name type="common">Bacillus lautus</name>
    <dbReference type="NCBI Taxonomy" id="1401"/>
    <lineage>
        <taxon>Bacteria</taxon>
        <taxon>Bacillati</taxon>
        <taxon>Bacillota</taxon>
        <taxon>Bacilli</taxon>
        <taxon>Bacillales</taxon>
        <taxon>Paenibacillaceae</taxon>
        <taxon>Paenibacillus</taxon>
    </lineage>
</organism>
<dbReference type="InterPro" id="IPR049785">
    <property type="entry name" value="GT-D-like_firm"/>
</dbReference>
<dbReference type="InterPro" id="IPR055171">
    <property type="entry name" value="GT-D-like"/>
</dbReference>
<accession>A0A1R1B2M8</accession>
<dbReference type="STRING" id="1401.BK123_14340"/>
<dbReference type="Proteomes" id="UP000187074">
    <property type="component" value="Unassembled WGS sequence"/>
</dbReference>
<comment type="caution">
    <text evidence="3">The sequence shown here is derived from an EMBL/GenBank/DDBJ whole genome shotgun (WGS) entry which is preliminary data.</text>
</comment>
<sequence length="340" mass="37162">MEKKRKRLVKRRPKRKLTLQRTRSHAPNECTQKLLEQAAASFNEGFDIGYDEAMMRSQQHSVPETKVKPSSGEGYAKGLYDGGEGIVDSILPELEVLPEISVRHIIEEGMKQLSSQYYRLMSAAEVAGRIKEALDSSSPLSVIRLGDGELLTLAQEMVLNEDEVRKEGHFLSYAGVSLPDLIARDLLAASVRNADIVGIPKLRLPNFQPLCFSVFRAHGIDYRKLQLTLSTVNYALHLEGLLPGILAGRRVLVVGNSAPGLSRVLSDRGIKVTGTVAPVEGMHDIPRTMNEIRGHPFDIALVGAGIPAVIITERIASELGKVAIDFGHLADSLTNGESTL</sequence>
<gene>
    <name evidence="3" type="ORF">BK123_14340</name>
</gene>
<feature type="domain" description="GT-D fold-like" evidence="2">
    <location>
        <begin position="122"/>
        <end position="333"/>
    </location>
</feature>
<feature type="compositionally biased region" description="Basic residues" evidence="1">
    <location>
        <begin position="1"/>
        <end position="24"/>
    </location>
</feature>
<evidence type="ECO:0000256" key="1">
    <source>
        <dbReference type="SAM" id="MobiDB-lite"/>
    </source>
</evidence>
<protein>
    <recommendedName>
        <fullName evidence="2">GT-D fold-like domain-containing protein</fullName>
    </recommendedName>
</protein>
<feature type="region of interest" description="Disordered" evidence="1">
    <location>
        <begin position="1"/>
        <end position="26"/>
    </location>
</feature>